<evidence type="ECO:0000313" key="3">
    <source>
        <dbReference type="Proteomes" id="UP001620626"/>
    </source>
</evidence>
<reference evidence="2 3" key="1">
    <citation type="submission" date="2024-10" db="EMBL/GenBank/DDBJ databases">
        <authorList>
            <person name="Kim D."/>
        </authorList>
    </citation>
    <scope>NUCLEOTIDE SEQUENCE [LARGE SCALE GENOMIC DNA]</scope>
    <source>
        <strain evidence="2">BH-2024</strain>
    </source>
</reference>
<protein>
    <submittedName>
        <fullName evidence="2">Uncharacterized protein</fullName>
    </submittedName>
</protein>
<name>A0ABD2KAA1_9BILA</name>
<comment type="caution">
    <text evidence="2">The sequence shown here is derived from an EMBL/GenBank/DDBJ whole genome shotgun (WGS) entry which is preliminary data.</text>
</comment>
<gene>
    <name evidence="2" type="ORF">niasHT_025299</name>
</gene>
<evidence type="ECO:0000313" key="2">
    <source>
        <dbReference type="EMBL" id="KAL3099777.1"/>
    </source>
</evidence>
<sequence>MNCETKSMGRKCFERRRRQNGSAFRYGGPIDDSADRSLVETPPGGDGHPFQSPFLPLCWAGSCFHFPFLPPPVFRTKINGKKRRTAAPAATLLHH</sequence>
<keyword evidence="3" id="KW-1185">Reference proteome</keyword>
<feature type="region of interest" description="Disordered" evidence="1">
    <location>
        <begin position="22"/>
        <end position="46"/>
    </location>
</feature>
<evidence type="ECO:0000256" key="1">
    <source>
        <dbReference type="SAM" id="MobiDB-lite"/>
    </source>
</evidence>
<dbReference type="AlphaFoldDB" id="A0ABD2KAA1"/>
<proteinExistence type="predicted"/>
<dbReference type="Proteomes" id="UP001620626">
    <property type="component" value="Unassembled WGS sequence"/>
</dbReference>
<organism evidence="2 3">
    <name type="scientific">Heterodera trifolii</name>
    <dbReference type="NCBI Taxonomy" id="157864"/>
    <lineage>
        <taxon>Eukaryota</taxon>
        <taxon>Metazoa</taxon>
        <taxon>Ecdysozoa</taxon>
        <taxon>Nematoda</taxon>
        <taxon>Chromadorea</taxon>
        <taxon>Rhabditida</taxon>
        <taxon>Tylenchina</taxon>
        <taxon>Tylenchomorpha</taxon>
        <taxon>Tylenchoidea</taxon>
        <taxon>Heteroderidae</taxon>
        <taxon>Heteroderinae</taxon>
        <taxon>Heterodera</taxon>
    </lineage>
</organism>
<dbReference type="EMBL" id="JBICBT010000806">
    <property type="protein sequence ID" value="KAL3099777.1"/>
    <property type="molecule type" value="Genomic_DNA"/>
</dbReference>
<accession>A0ABD2KAA1</accession>